<sequence length="132" mass="15858">MKYPNLLEQYVRKNLDSAIPFSETRNYFFHEVSDHHRSVGAPADTLPALFDYQQAPPDSRVWEPLYYFVEHDLENVLTKYTERMRETLRSWLERDYVQKIANEMDAMLVQCDFDVEELDKQRERNAALYDND</sequence>
<reference evidence="1" key="1">
    <citation type="submission" date="2019-09" db="EMBL/GenBank/DDBJ databases">
        <title>Genomic analysis of Haloferax sp. CBA1149.</title>
        <authorList>
            <person name="Roh S.W."/>
        </authorList>
    </citation>
    <scope>NUCLEOTIDE SEQUENCE</scope>
    <source>
        <strain evidence="1">CBA1149</strain>
    </source>
</reference>
<proteinExistence type="predicted"/>
<dbReference type="EMBL" id="VZUS01000006">
    <property type="protein sequence ID" value="KAB1184836.1"/>
    <property type="molecule type" value="Genomic_DNA"/>
</dbReference>
<comment type="caution">
    <text evidence="1">The sequence shown here is derived from an EMBL/GenBank/DDBJ whole genome shotgun (WGS) entry which is preliminary data.</text>
</comment>
<accession>A0A643JSN5</accession>
<dbReference type="AlphaFoldDB" id="A0A643JSN5"/>
<evidence type="ECO:0000313" key="1">
    <source>
        <dbReference type="EMBL" id="KAB1184836.1"/>
    </source>
</evidence>
<organism evidence="1">
    <name type="scientific">Haloferax sp. CBA1149</name>
    <dbReference type="NCBI Taxonomy" id="2650753"/>
    <lineage>
        <taxon>Archaea</taxon>
        <taxon>Methanobacteriati</taxon>
        <taxon>Methanobacteriota</taxon>
        <taxon>Stenosarchaea group</taxon>
        <taxon>Halobacteria</taxon>
        <taxon>Halobacteriales</taxon>
        <taxon>Haloferacaceae</taxon>
        <taxon>Haloferax</taxon>
    </lineage>
</organism>
<protein>
    <submittedName>
        <fullName evidence="1">Uncharacterized protein</fullName>
    </submittedName>
</protein>
<name>A0A643JSN5_9EURY</name>
<gene>
    <name evidence="1" type="ORF">Hfx1149_16990</name>
</gene>